<feature type="compositionally biased region" description="Polar residues" evidence="2">
    <location>
        <begin position="232"/>
        <end position="242"/>
    </location>
</feature>
<dbReference type="EMBL" id="HACM01001868">
    <property type="protein sequence ID" value="CRZ02310.1"/>
    <property type="molecule type" value="Transcribed_RNA"/>
</dbReference>
<reference evidence="4" key="1">
    <citation type="submission" date="2015-04" db="EMBL/GenBank/DDBJ databases">
        <title>The genome sequence of the plant pathogenic Rhizarian Plasmodiophora brassicae reveals insights in its biotrophic life cycle and the origin of chitin synthesis.</title>
        <authorList>
            <person name="Schwelm A."/>
            <person name="Fogelqvist J."/>
            <person name="Knaust A."/>
            <person name="Julke S."/>
            <person name="Lilja T."/>
            <person name="Dhandapani V."/>
            <person name="Bonilla-Rosso G."/>
            <person name="Karlsson M."/>
            <person name="Shevchenko A."/>
            <person name="Choi S.R."/>
            <person name="Kim H.G."/>
            <person name="Park J.Y."/>
            <person name="Lim Y.P."/>
            <person name="Ludwig-Muller J."/>
            <person name="Dixelius C."/>
        </authorList>
    </citation>
    <scope>NUCLEOTIDE SEQUENCE</scope>
    <source>
        <tissue evidence="4">Potato root galls</tissue>
    </source>
</reference>
<feature type="compositionally biased region" description="Polar residues" evidence="2">
    <location>
        <begin position="253"/>
        <end position="270"/>
    </location>
</feature>
<evidence type="ECO:0000256" key="2">
    <source>
        <dbReference type="SAM" id="MobiDB-lite"/>
    </source>
</evidence>
<feature type="non-terminal residue" evidence="4">
    <location>
        <position position="1"/>
    </location>
</feature>
<feature type="compositionally biased region" description="Polar residues" evidence="2">
    <location>
        <begin position="897"/>
        <end position="913"/>
    </location>
</feature>
<feature type="region of interest" description="Disordered" evidence="2">
    <location>
        <begin position="113"/>
        <end position="145"/>
    </location>
</feature>
<protein>
    <submittedName>
        <fullName evidence="4">Uncharacterized protein</fullName>
    </submittedName>
</protein>
<feature type="region of interest" description="Disordered" evidence="2">
    <location>
        <begin position="891"/>
        <end position="933"/>
    </location>
</feature>
<feature type="region of interest" description="Disordered" evidence="2">
    <location>
        <begin position="1080"/>
        <end position="1110"/>
    </location>
</feature>
<organism evidence="4">
    <name type="scientific">Spongospora subterranea</name>
    <dbReference type="NCBI Taxonomy" id="70186"/>
    <lineage>
        <taxon>Eukaryota</taxon>
        <taxon>Sar</taxon>
        <taxon>Rhizaria</taxon>
        <taxon>Endomyxa</taxon>
        <taxon>Phytomyxea</taxon>
        <taxon>Plasmodiophorida</taxon>
        <taxon>Plasmodiophoridae</taxon>
        <taxon>Spongospora</taxon>
    </lineage>
</organism>
<feature type="signal peptide" evidence="3">
    <location>
        <begin position="1"/>
        <end position="21"/>
    </location>
</feature>
<feature type="region of interest" description="Disordered" evidence="2">
    <location>
        <begin position="231"/>
        <end position="303"/>
    </location>
</feature>
<sequence length="1154" mass="126335">LASLILINLIALTAIISGPDAMVKSQTRSASPRRRVSTAAGLVTVSSNIIIPDLSNPTIQVERHHVKNVSHYGDVDAPYMMTEIAGSEPFEDFAIKDLSLKINIKSEKSAVSKLIPPKSESTRKKVPHRSTRARTPDDFHPTDSNLASSLIRSVAVKKEVPSIDSDRPVSLKRTKSAVVLTKGPRTNSIKTPSRWFSSNETISVANQRLDVAKIADSDNVSADALTNIPYPSASSSLQSNPEPFTAPKPTSPPRYNTLQNQTPIVGTSHFSSHKRESKTTGTQHETDKPVPSAATAEEADREREHAYQNLIQEFMRNQEQMHKQQMTAIHSLFEKKTDEQVAPLNISNGDPAPPALASVAVAVSKLSRQLDTIGLSKPRLERVRIDVSSVEKQMSELEDNATACTRRIQQQAQAVAQQVDQMQQLAQLQDLRPFKSKAEPQKPVSPSLPVFGKSRYSDKFDYSVMEKRIQELHQAMVNLDQETCLEAHWAKATSTPRPEPPSFSKQFVGKNTSLRRRKSNIKSQNSIADDSWKENIPVPFNNGMKNTTESAYDRWLDAQKSNHLSSITSGNSSRSLKGIVRTHSRPLHLQNMAKTLTTINENEATTPDPIPYRRPRAFHRAVIPDLQDSQPTISISPHIAQPSLSECVAAVPECTPSIIESHDAPSDLAPEVTSMMFSNDYDNANESISTCDQCTSTEIPTPLAINIFTRDSNLEVPFTVLECDEGIMNLSSNPSHYRLDSAVDSATDHVVGQYYGYDGYDNVVMIDGHSLTQLMEETILDELVSPRSPVVDTFSPARSTTYNQSMLALLLQLFISENHHVIRGPESGPEPEAISSNHGSVSDPLSLHITPVTLVGNCISITVVQVCIEIVGSCTIYPEIQAIHNSESVQSSSLSSLGPTNSANPPSSLSGSRSDLAKRSRSVSPLKSVNNPRSSVPVSYKIVKVDQLQMDSDKDQGSYQYMSDLSEDEPDDGDVDAEIVYPFSASLTSLPTIEEAATITPPGSTPSPSPNLVQVVIMSSPEHDRLMIVINILTNPNLWLCPTVNQETIRDPCLVKQSTPSTCSSGEILAQTYRNTRLAGSSLSTSRSRSNSDGIDDTESDLSQSTDYPIGSSGELIIPLGVSDLSDGEIPRYLTRQQFAKPFNISSSDDEFGQ</sequence>
<feature type="compositionally biased region" description="Low complexity" evidence="2">
    <location>
        <begin position="1081"/>
        <end position="1092"/>
    </location>
</feature>
<dbReference type="AlphaFoldDB" id="A0A0H5QJP5"/>
<feature type="region of interest" description="Disordered" evidence="2">
    <location>
        <begin position="953"/>
        <end position="972"/>
    </location>
</feature>
<name>A0A0H5QJP5_9EUKA</name>
<feature type="compositionally biased region" description="Basic and acidic residues" evidence="2">
    <location>
        <begin position="273"/>
        <end position="288"/>
    </location>
</feature>
<evidence type="ECO:0000313" key="4">
    <source>
        <dbReference type="EMBL" id="CRZ02310.1"/>
    </source>
</evidence>
<proteinExistence type="predicted"/>
<accession>A0A0H5QJP5</accession>
<evidence type="ECO:0000256" key="3">
    <source>
        <dbReference type="SAM" id="SignalP"/>
    </source>
</evidence>
<keyword evidence="3" id="KW-0732">Signal</keyword>
<feature type="coiled-coil region" evidence="1">
    <location>
        <begin position="380"/>
        <end position="414"/>
    </location>
</feature>
<keyword evidence="1" id="KW-0175">Coiled coil</keyword>
<feature type="chain" id="PRO_5005222656" evidence="3">
    <location>
        <begin position="22"/>
        <end position="1154"/>
    </location>
</feature>
<evidence type="ECO:0000256" key="1">
    <source>
        <dbReference type="SAM" id="Coils"/>
    </source>
</evidence>